<dbReference type="Proteomes" id="UP000272025">
    <property type="component" value="Unassembled WGS sequence"/>
</dbReference>
<keyword evidence="2" id="KW-0812">Transmembrane</keyword>
<keyword evidence="4" id="KW-1185">Reference proteome</keyword>
<dbReference type="EMBL" id="ML119069">
    <property type="protein sequence ID" value="ROT34526.1"/>
    <property type="molecule type" value="Genomic_DNA"/>
</dbReference>
<dbReference type="AlphaFoldDB" id="A0A3N2PJP0"/>
<evidence type="ECO:0000313" key="4">
    <source>
        <dbReference type="Proteomes" id="UP000272025"/>
    </source>
</evidence>
<keyword evidence="2" id="KW-0472">Membrane</keyword>
<reference evidence="3 4" key="1">
    <citation type="journal article" date="2018" name="Mol. Ecol.">
        <title>The obligate alkalophilic soda-lake fungus Sodiomyces alkalinus has shifted to a protein diet.</title>
        <authorList>
            <person name="Grum-Grzhimaylo A.A."/>
            <person name="Falkoski D.L."/>
            <person name="van den Heuvel J."/>
            <person name="Valero-Jimenez C.A."/>
            <person name="Min B."/>
            <person name="Choi I.G."/>
            <person name="Lipzen A."/>
            <person name="Daum C.G."/>
            <person name="Aanen D.K."/>
            <person name="Tsang A."/>
            <person name="Henrissat B."/>
            <person name="Bilanenko E.N."/>
            <person name="de Vries R.P."/>
            <person name="van Kan J.A.L."/>
            <person name="Grigoriev I.V."/>
            <person name="Debets A.J.M."/>
        </authorList>
    </citation>
    <scope>NUCLEOTIDE SEQUENCE [LARGE SCALE GENOMIC DNA]</scope>
    <source>
        <strain evidence="3 4">F11</strain>
    </source>
</reference>
<evidence type="ECO:0000256" key="2">
    <source>
        <dbReference type="SAM" id="Phobius"/>
    </source>
</evidence>
<gene>
    <name evidence="3" type="ORF">SODALDRAFT_329777</name>
</gene>
<accession>A0A3N2PJP0</accession>
<dbReference type="GeneID" id="39579516"/>
<proteinExistence type="predicted"/>
<name>A0A3N2PJP0_SODAK</name>
<organism evidence="3 4">
    <name type="scientific">Sodiomyces alkalinus (strain CBS 110278 / VKM F-3762 / F11)</name>
    <name type="common">Alkaliphilic filamentous fungus</name>
    <dbReference type="NCBI Taxonomy" id="1314773"/>
    <lineage>
        <taxon>Eukaryota</taxon>
        <taxon>Fungi</taxon>
        <taxon>Dikarya</taxon>
        <taxon>Ascomycota</taxon>
        <taxon>Pezizomycotina</taxon>
        <taxon>Sordariomycetes</taxon>
        <taxon>Hypocreomycetidae</taxon>
        <taxon>Glomerellales</taxon>
        <taxon>Plectosphaerellaceae</taxon>
        <taxon>Sodiomyces</taxon>
    </lineage>
</organism>
<evidence type="ECO:0000313" key="3">
    <source>
        <dbReference type="EMBL" id="ROT34526.1"/>
    </source>
</evidence>
<sequence>MREAHHFVRPTDQPNKRPQGEALSGLYLYRLRVGQLSGQRLAIIFGLCLYVSGGLPFFSVHVPGKPT</sequence>
<evidence type="ECO:0000256" key="1">
    <source>
        <dbReference type="SAM" id="MobiDB-lite"/>
    </source>
</evidence>
<feature type="region of interest" description="Disordered" evidence="1">
    <location>
        <begin position="1"/>
        <end position="20"/>
    </location>
</feature>
<feature type="transmembrane region" description="Helical" evidence="2">
    <location>
        <begin position="41"/>
        <end position="62"/>
    </location>
</feature>
<keyword evidence="2" id="KW-1133">Transmembrane helix</keyword>
<dbReference type="RefSeq" id="XP_028462332.1">
    <property type="nucleotide sequence ID" value="XM_028611038.1"/>
</dbReference>
<protein>
    <submittedName>
        <fullName evidence="3">Uncharacterized protein</fullName>
    </submittedName>
</protein>